<dbReference type="EMBL" id="DS268757">
    <property type="protein sequence ID" value="EFP01144.1"/>
    <property type="molecule type" value="Genomic_DNA"/>
</dbReference>
<organism evidence="5">
    <name type="scientific">Caenorhabditis remanei</name>
    <name type="common">Caenorhabditis vulgaris</name>
    <dbReference type="NCBI Taxonomy" id="31234"/>
    <lineage>
        <taxon>Eukaryota</taxon>
        <taxon>Metazoa</taxon>
        <taxon>Ecdysozoa</taxon>
        <taxon>Nematoda</taxon>
        <taxon>Chromadorea</taxon>
        <taxon>Rhabditida</taxon>
        <taxon>Rhabditina</taxon>
        <taxon>Rhabditomorpha</taxon>
        <taxon>Rhabditoidea</taxon>
        <taxon>Rhabditidae</taxon>
        <taxon>Peloderinae</taxon>
        <taxon>Caenorhabditis</taxon>
    </lineage>
</organism>
<keyword evidence="1" id="KW-1133">Transmembrane helix</keyword>
<accession>E3NJS8</accession>
<feature type="domain" description="Phlebovirus glycoprotein G2 fusion" evidence="2">
    <location>
        <begin position="25"/>
        <end position="167"/>
    </location>
</feature>
<evidence type="ECO:0000259" key="2">
    <source>
        <dbReference type="Pfam" id="PF07245"/>
    </source>
</evidence>
<dbReference type="Gene3D" id="2.60.40.3770">
    <property type="match status" value="1"/>
</dbReference>
<keyword evidence="1" id="KW-0812">Transmembrane</keyword>
<reference evidence="4" key="1">
    <citation type="submission" date="2007-07" db="EMBL/GenBank/DDBJ databases">
        <title>PCAP assembly of the Caenorhabditis remanei genome.</title>
        <authorList>
            <consortium name="The Caenorhabditis remanei Sequencing Consortium"/>
            <person name="Wilson R.K."/>
        </authorList>
    </citation>
    <scope>NUCLEOTIDE SEQUENCE [LARGE SCALE GENOMIC DNA]</scope>
    <source>
        <strain evidence="4">PB4641</strain>
    </source>
</reference>
<feature type="transmembrane region" description="Helical" evidence="1">
    <location>
        <begin position="312"/>
        <end position="337"/>
    </location>
</feature>
<feature type="domain" description="Phlebovirus glycoprotein G2 C-terminal" evidence="3">
    <location>
        <begin position="182"/>
        <end position="333"/>
    </location>
</feature>
<keyword evidence="5" id="KW-1185">Reference proteome</keyword>
<sequence>MSFLEHTTLITSELEWKLLYLHHSFGLPLTLPQNLSIIVTGFSTPPSPVHGATFLNRLVNQETSAIGYTLNSPAESGTPTKGKVGELQCATAADAEQFNCIFSEDLCSCTSQGTSINCDCDFIDIEALLMKNQITENEGSEGNIKLRFNNGKIISKVSTSGLLSIQLQLKNHIVRRINREDNCYVTTTTINGCHSCGQGGNISIQCKSEVFADLESTIECPSITGFVKCSVTGHTSFLQIFTNKKHLLENCTVSCGSTKNNFLLNGTLITESTFQNTGDKKFVRTQVLIGSGTILDSIYDLLGSIWNTIVDIVMGIVNPFISIFLLIVVLILCCHFVQGGECRRTRKYKRKRHLV</sequence>
<dbReference type="OrthoDB" id="5868079at2759"/>
<dbReference type="AlphaFoldDB" id="E3NJS8"/>
<dbReference type="InParanoid" id="E3NJS8"/>
<name>E3NJS8_CAERE</name>
<dbReference type="STRING" id="31234.E3NJS8"/>
<dbReference type="Pfam" id="PF19019">
    <property type="entry name" value="Phlebo_G2_C"/>
    <property type="match status" value="1"/>
</dbReference>
<proteinExistence type="predicted"/>
<evidence type="ECO:0000259" key="3">
    <source>
        <dbReference type="Pfam" id="PF19019"/>
    </source>
</evidence>
<dbReference type="eggNOG" id="KOG0017">
    <property type="taxonomic scope" value="Eukaryota"/>
</dbReference>
<gene>
    <name evidence="4" type="ORF">CRE_18277</name>
</gene>
<keyword evidence="1" id="KW-0472">Membrane</keyword>
<protein>
    <recommendedName>
        <fullName evidence="6">Phlebovirus glycoprotein G2 fusion domain-containing protein</fullName>
    </recommendedName>
</protein>
<evidence type="ECO:0000313" key="4">
    <source>
        <dbReference type="EMBL" id="EFP01144.1"/>
    </source>
</evidence>
<dbReference type="OMA" id="TINGCHS"/>
<evidence type="ECO:0008006" key="6">
    <source>
        <dbReference type="Google" id="ProtNLM"/>
    </source>
</evidence>
<evidence type="ECO:0000313" key="5">
    <source>
        <dbReference type="Proteomes" id="UP000008281"/>
    </source>
</evidence>
<dbReference type="Proteomes" id="UP000008281">
    <property type="component" value="Unassembled WGS sequence"/>
</dbReference>
<evidence type="ECO:0000256" key="1">
    <source>
        <dbReference type="SAM" id="Phobius"/>
    </source>
</evidence>
<dbReference type="InterPro" id="IPR043603">
    <property type="entry name" value="Phlebo_G2_C"/>
</dbReference>
<dbReference type="InterPro" id="IPR009878">
    <property type="entry name" value="Phlebovirus_G2_fusion"/>
</dbReference>
<dbReference type="HOGENOM" id="CLU_781296_0_0_1"/>
<dbReference type="Pfam" id="PF07245">
    <property type="entry name" value="Phlebovirus_G2"/>
    <property type="match status" value="1"/>
</dbReference>